<reference evidence="16 17" key="2">
    <citation type="submission" date="2014-03" db="EMBL/GenBank/DDBJ databases">
        <title>The Genome Sequence of Anncaliia algerae insect isolate PRA339.</title>
        <authorList>
            <consortium name="The Broad Institute Genome Sequencing Platform"/>
            <consortium name="The Broad Institute Genome Sequencing Center for Infectious Disease"/>
            <person name="Cuomo C."/>
            <person name="Becnel J."/>
            <person name="Sanscrainte N."/>
            <person name="Walker B."/>
            <person name="Young S.K."/>
            <person name="Zeng Q."/>
            <person name="Gargeya S."/>
            <person name="Fitzgerald M."/>
            <person name="Haas B."/>
            <person name="Abouelleil A."/>
            <person name="Alvarado L."/>
            <person name="Arachchi H.M."/>
            <person name="Berlin A.M."/>
            <person name="Chapman S.B."/>
            <person name="Dewar J."/>
            <person name="Goldberg J."/>
            <person name="Griggs A."/>
            <person name="Gujja S."/>
            <person name="Hansen M."/>
            <person name="Howarth C."/>
            <person name="Imamovic A."/>
            <person name="Larimer J."/>
            <person name="McCowan C."/>
            <person name="Murphy C."/>
            <person name="Neiman D."/>
            <person name="Pearson M."/>
            <person name="Priest M."/>
            <person name="Roberts A."/>
            <person name="Saif S."/>
            <person name="Shea T."/>
            <person name="Sisk P."/>
            <person name="Sykes S."/>
            <person name="Wortman J."/>
            <person name="Nusbaum C."/>
            <person name="Birren B."/>
        </authorList>
    </citation>
    <scope>NUCLEOTIDE SEQUENCE [LARGE SCALE GENOMIC DNA]</scope>
    <source>
        <strain evidence="16 17">PRA339</strain>
    </source>
</reference>
<keyword evidence="7" id="KW-0067">ATP-binding</keyword>
<dbReference type="VEuPathDB" id="MicrosporidiaDB:H312_01327"/>
<dbReference type="EMBL" id="KK365146">
    <property type="protein sequence ID" value="KCZ81249.1"/>
    <property type="molecule type" value="Genomic_DNA"/>
</dbReference>
<evidence type="ECO:0000256" key="2">
    <source>
        <dbReference type="ARBA" id="ARBA00022723"/>
    </source>
</evidence>
<keyword evidence="6" id="KW-0347">Helicase</keyword>
<dbReference type="SMART" id="SM00491">
    <property type="entry name" value="HELICc2"/>
    <property type="match status" value="1"/>
</dbReference>
<evidence type="ECO:0000256" key="7">
    <source>
        <dbReference type="ARBA" id="ARBA00022840"/>
    </source>
</evidence>
<dbReference type="PROSITE" id="PS51193">
    <property type="entry name" value="HELICASE_ATP_BIND_2"/>
    <property type="match status" value="1"/>
</dbReference>
<dbReference type="Proteomes" id="UP000030655">
    <property type="component" value="Unassembled WGS sequence"/>
</dbReference>
<dbReference type="GO" id="GO:0005524">
    <property type="term" value="F:ATP binding"/>
    <property type="evidence" value="ECO:0007669"/>
    <property type="project" value="UniProtKB-KW"/>
</dbReference>
<evidence type="ECO:0000256" key="5">
    <source>
        <dbReference type="ARBA" id="ARBA00022801"/>
    </source>
</evidence>
<dbReference type="InterPro" id="IPR045028">
    <property type="entry name" value="DinG/Rad3-like"/>
</dbReference>
<keyword evidence="4" id="KW-0227">DNA damage</keyword>
<keyword evidence="2" id="KW-0479">Metal-binding</keyword>
<dbReference type="HOGENOM" id="CLU_006515_6_1_1"/>
<dbReference type="AlphaFoldDB" id="A0A059F2M2"/>
<dbReference type="GO" id="GO:0003677">
    <property type="term" value="F:DNA binding"/>
    <property type="evidence" value="ECO:0007669"/>
    <property type="project" value="UniProtKB-KW"/>
</dbReference>
<name>A0A059F2M2_9MICR</name>
<reference evidence="17" key="1">
    <citation type="submission" date="2013-02" db="EMBL/GenBank/DDBJ databases">
        <authorList>
            <consortium name="The Broad Institute Genome Sequencing Platform"/>
            <person name="Cuomo C."/>
            <person name="Becnel J."/>
            <person name="Sanscrainte N."/>
            <person name="Walker B."/>
            <person name="Young S.K."/>
            <person name="Zeng Q."/>
            <person name="Gargeya S."/>
            <person name="Fitzgerald M."/>
            <person name="Haas B."/>
            <person name="Abouelleil A."/>
            <person name="Alvarado L."/>
            <person name="Arachchi H.M."/>
            <person name="Berlin A.M."/>
            <person name="Chapman S.B."/>
            <person name="Dewar J."/>
            <person name="Goldberg J."/>
            <person name="Griggs A."/>
            <person name="Gujja S."/>
            <person name="Hansen M."/>
            <person name="Howarth C."/>
            <person name="Imamovic A."/>
            <person name="Larimer J."/>
            <person name="McCowan C."/>
            <person name="Murphy C."/>
            <person name="Neiman D."/>
            <person name="Pearson M."/>
            <person name="Priest M."/>
            <person name="Roberts A."/>
            <person name="Saif S."/>
            <person name="Shea T."/>
            <person name="Sisk P."/>
            <person name="Sykes S."/>
            <person name="Wortman J."/>
            <person name="Nusbaum C."/>
            <person name="Birren B."/>
        </authorList>
    </citation>
    <scope>NUCLEOTIDE SEQUENCE [LARGE SCALE GENOMIC DNA]</scope>
    <source>
        <strain evidence="17">PRA339</strain>
    </source>
</reference>
<keyword evidence="1" id="KW-0004">4Fe-4S</keyword>
<evidence type="ECO:0000256" key="3">
    <source>
        <dbReference type="ARBA" id="ARBA00022741"/>
    </source>
</evidence>
<evidence type="ECO:0000256" key="1">
    <source>
        <dbReference type="ARBA" id="ARBA00022485"/>
    </source>
</evidence>
<evidence type="ECO:0000313" key="16">
    <source>
        <dbReference type="EMBL" id="KCZ81249.1"/>
    </source>
</evidence>
<keyword evidence="8" id="KW-0408">Iron</keyword>
<evidence type="ECO:0000313" key="17">
    <source>
        <dbReference type="Proteomes" id="UP000030655"/>
    </source>
</evidence>
<keyword evidence="10" id="KW-0238">DNA-binding</keyword>
<evidence type="ECO:0000256" key="12">
    <source>
        <dbReference type="ARBA" id="ARBA00023235"/>
    </source>
</evidence>
<gene>
    <name evidence="16" type="ORF">H312_01327</name>
</gene>
<dbReference type="InterPro" id="IPR014013">
    <property type="entry name" value="Helic_SF1/SF2_ATP-bd_DinG/Rad3"/>
</dbReference>
<dbReference type="InterPro" id="IPR010614">
    <property type="entry name" value="RAD3-like_helicase_DEAD"/>
</dbReference>
<evidence type="ECO:0000256" key="13">
    <source>
        <dbReference type="ARBA" id="ARBA00044969"/>
    </source>
</evidence>
<protein>
    <recommendedName>
        <fullName evidence="13">DNA 5'-3' helicase</fullName>
        <ecNumber evidence="13">5.6.2.3</ecNumber>
    </recommendedName>
</protein>
<evidence type="ECO:0000256" key="10">
    <source>
        <dbReference type="ARBA" id="ARBA00023125"/>
    </source>
</evidence>
<dbReference type="GO" id="GO:0046872">
    <property type="term" value="F:metal ion binding"/>
    <property type="evidence" value="ECO:0007669"/>
    <property type="project" value="UniProtKB-KW"/>
</dbReference>
<dbReference type="OrthoDB" id="2192787at2759"/>
<dbReference type="PANTHER" id="PTHR11472">
    <property type="entry name" value="DNA REPAIR DEAD HELICASE RAD3/XP-D SUBFAMILY MEMBER"/>
    <property type="match status" value="1"/>
</dbReference>
<keyword evidence="5" id="KW-0378">Hydrolase</keyword>
<comment type="catalytic activity">
    <reaction evidence="14">
        <text>ATP + H2O = ADP + phosphate + H(+)</text>
        <dbReference type="Rhea" id="RHEA:13065"/>
        <dbReference type="ChEBI" id="CHEBI:15377"/>
        <dbReference type="ChEBI" id="CHEBI:15378"/>
        <dbReference type="ChEBI" id="CHEBI:30616"/>
        <dbReference type="ChEBI" id="CHEBI:43474"/>
        <dbReference type="ChEBI" id="CHEBI:456216"/>
        <dbReference type="EC" id="5.6.2.3"/>
    </reaction>
</comment>
<dbReference type="InterPro" id="IPR006555">
    <property type="entry name" value="ATP-dep_Helicase_C"/>
</dbReference>
<accession>A0A059F2M2</accession>
<evidence type="ECO:0000256" key="6">
    <source>
        <dbReference type="ARBA" id="ARBA00022806"/>
    </source>
</evidence>
<keyword evidence="11" id="KW-0234">DNA repair</keyword>
<dbReference type="GO" id="GO:0043139">
    <property type="term" value="F:5'-3' DNA helicase activity"/>
    <property type="evidence" value="ECO:0007669"/>
    <property type="project" value="UniProtKB-EC"/>
</dbReference>
<keyword evidence="17" id="KW-1185">Reference proteome</keyword>
<dbReference type="Gene3D" id="3.40.50.300">
    <property type="entry name" value="P-loop containing nucleotide triphosphate hydrolases"/>
    <property type="match status" value="2"/>
</dbReference>
<dbReference type="InterPro" id="IPR002464">
    <property type="entry name" value="DNA/RNA_helicase_DEAH_CS"/>
</dbReference>
<dbReference type="PROSITE" id="PS00690">
    <property type="entry name" value="DEAH_ATP_HELICASE"/>
    <property type="match status" value="1"/>
</dbReference>
<sequence>MPTYKLNNLLIKIPFTPYASQLQVITKITDTIIKNKTCLIESPTGTGKSMSIIASIMPFLDDEEKKIYLCTRTHKQIQQMVLQIKQFVNFCGSKHSDSEKIINLHEEDKNLTNTEQNQNKVNYPIRMSILGSRNVLCINEKINTQPDINTACGDLVKHNKCKYFANHAKLAKNFQSKLFDLEELIKYAKRNMACPYYATKVLSEKASLILSPYNYLIDPFIRKRLSISKAHIIIDEAHNIEDNIREAGSLIISMKEIIHFINQIYSIKDQELIKLVELFNKLKQMYFNITKAEDDNSKRMMLEESSALIENKYSYNSQSTSLSDSSTNILFRFKELINLIKENFSLVEINNYKNIIYSIDEEIELDCLRKTEVLLYVLSNIVTNNKYALNVERGGSMNFILLEVSDLFNDLLRENLSLTLLSGTIGDIKVYESDLKHSFSNKVINDHVIGKENLFVRKVLSYKKMNLIGTQTSMNEAYFKSVAIMVQELYKNSKGGVLVFLQSYSLLQKIKSYFTVKLFIEPNTSSELESVIIKFKNEALNDKALLIGVYRGKLSEGIDFKDRYCRLVIAVSIPYPNIGDIVVKIKKENKYWYENQALKAVNQAVGRVIRHKDDYGGIILLDNRYKYKKMSNWIERSSKECTYEECIKEYKEFVNRTK</sequence>
<keyword evidence="9" id="KW-0411">Iron-sulfur</keyword>
<dbReference type="GO" id="GO:0051539">
    <property type="term" value="F:4 iron, 4 sulfur cluster binding"/>
    <property type="evidence" value="ECO:0007669"/>
    <property type="project" value="UniProtKB-KW"/>
</dbReference>
<proteinExistence type="predicted"/>
<dbReference type="SMART" id="SM00488">
    <property type="entry name" value="DEXDc2"/>
    <property type="match status" value="1"/>
</dbReference>
<evidence type="ECO:0000256" key="4">
    <source>
        <dbReference type="ARBA" id="ARBA00022763"/>
    </source>
</evidence>
<dbReference type="PANTHER" id="PTHR11472:SF34">
    <property type="entry name" value="REGULATOR OF TELOMERE ELONGATION HELICASE 1"/>
    <property type="match status" value="1"/>
</dbReference>
<dbReference type="SUPFAM" id="SSF52540">
    <property type="entry name" value="P-loop containing nucleoside triphosphate hydrolases"/>
    <property type="match status" value="1"/>
</dbReference>
<keyword evidence="3" id="KW-0547">Nucleotide-binding</keyword>
<evidence type="ECO:0000256" key="14">
    <source>
        <dbReference type="ARBA" id="ARBA00048954"/>
    </source>
</evidence>
<evidence type="ECO:0000259" key="15">
    <source>
        <dbReference type="PROSITE" id="PS51193"/>
    </source>
</evidence>
<dbReference type="GO" id="GO:0016818">
    <property type="term" value="F:hydrolase activity, acting on acid anhydrides, in phosphorus-containing anhydrides"/>
    <property type="evidence" value="ECO:0007669"/>
    <property type="project" value="InterPro"/>
</dbReference>
<evidence type="ECO:0000256" key="11">
    <source>
        <dbReference type="ARBA" id="ARBA00023204"/>
    </source>
</evidence>
<dbReference type="InterPro" id="IPR006554">
    <property type="entry name" value="Helicase-like_DEXD_c2"/>
</dbReference>
<feature type="domain" description="Helicase ATP-binding" evidence="15">
    <location>
        <begin position="7"/>
        <end position="302"/>
    </location>
</feature>
<dbReference type="InterPro" id="IPR027417">
    <property type="entry name" value="P-loop_NTPase"/>
</dbReference>
<dbReference type="Pfam" id="PF06733">
    <property type="entry name" value="DEAD_2"/>
    <property type="match status" value="1"/>
</dbReference>
<dbReference type="Pfam" id="PF13307">
    <property type="entry name" value="Helicase_C_2"/>
    <property type="match status" value="1"/>
</dbReference>
<dbReference type="GO" id="GO:0006281">
    <property type="term" value="P:DNA repair"/>
    <property type="evidence" value="ECO:0007669"/>
    <property type="project" value="UniProtKB-KW"/>
</dbReference>
<dbReference type="STRING" id="1288291.A0A059F2M2"/>
<keyword evidence="12" id="KW-0413">Isomerase</keyword>
<evidence type="ECO:0000256" key="9">
    <source>
        <dbReference type="ARBA" id="ARBA00023014"/>
    </source>
</evidence>
<dbReference type="EC" id="5.6.2.3" evidence="13"/>
<evidence type="ECO:0000256" key="8">
    <source>
        <dbReference type="ARBA" id="ARBA00023004"/>
    </source>
</evidence>
<organism evidence="16 17">
    <name type="scientific">Anncaliia algerae PRA339</name>
    <dbReference type="NCBI Taxonomy" id="1288291"/>
    <lineage>
        <taxon>Eukaryota</taxon>
        <taxon>Fungi</taxon>
        <taxon>Fungi incertae sedis</taxon>
        <taxon>Microsporidia</taxon>
        <taxon>Tubulinosematoidea</taxon>
        <taxon>Tubulinosematidae</taxon>
        <taxon>Anncaliia</taxon>
    </lineage>
</organism>